<reference evidence="1" key="1">
    <citation type="journal article" date="2012" name="Nature">
        <title>The tomato genome sequence provides insights into fleshy fruit evolution.</title>
        <authorList>
            <consortium name="Tomato Genome Consortium"/>
        </authorList>
    </citation>
    <scope>NUCLEOTIDE SEQUENCE [LARGE SCALE GENOMIC DNA]</scope>
    <source>
        <strain evidence="1">cv. Heinz 1706</strain>
    </source>
</reference>
<dbReference type="EnsemblPlants" id="Solyc01g096430.3.1">
    <property type="protein sequence ID" value="Solyc01g096430.3.1"/>
    <property type="gene ID" value="Solyc01g096430.3"/>
</dbReference>
<dbReference type="InParanoid" id="A0A3Q7EM07"/>
<proteinExistence type="predicted"/>
<dbReference type="Proteomes" id="UP000004994">
    <property type="component" value="Chromosome 1"/>
</dbReference>
<evidence type="ECO:0000313" key="2">
    <source>
        <dbReference type="Proteomes" id="UP000004994"/>
    </source>
</evidence>
<dbReference type="AlphaFoldDB" id="A0A3Q7EM07"/>
<evidence type="ECO:0000313" key="1">
    <source>
        <dbReference type="EnsemblPlants" id="Solyc01g096430.3.1"/>
    </source>
</evidence>
<name>A0A3Q7EM07_SOLLC</name>
<accession>A0A3Q7EM07</accession>
<protein>
    <submittedName>
        <fullName evidence="1">Uncharacterized protein</fullName>
    </submittedName>
</protein>
<keyword evidence="2" id="KW-1185">Reference proteome</keyword>
<sequence>MLERPSGKIFSGVGKELTFPAHMGINIYLSSIENFMTIVVRHVFIPKFSSPLEEKSPMTTFTTTVFWKDIV</sequence>
<reference evidence="1" key="2">
    <citation type="submission" date="2019-01" db="UniProtKB">
        <authorList>
            <consortium name="EnsemblPlants"/>
        </authorList>
    </citation>
    <scope>IDENTIFICATION</scope>
    <source>
        <strain evidence="1">cv. Heinz 1706</strain>
    </source>
</reference>
<dbReference type="Gramene" id="Solyc01g096430.3.1">
    <property type="protein sequence ID" value="Solyc01g096430.3.1"/>
    <property type="gene ID" value="Solyc01g096430.3"/>
</dbReference>
<organism evidence="1">
    <name type="scientific">Solanum lycopersicum</name>
    <name type="common">Tomato</name>
    <name type="synonym">Lycopersicon esculentum</name>
    <dbReference type="NCBI Taxonomy" id="4081"/>
    <lineage>
        <taxon>Eukaryota</taxon>
        <taxon>Viridiplantae</taxon>
        <taxon>Streptophyta</taxon>
        <taxon>Embryophyta</taxon>
        <taxon>Tracheophyta</taxon>
        <taxon>Spermatophyta</taxon>
        <taxon>Magnoliopsida</taxon>
        <taxon>eudicotyledons</taxon>
        <taxon>Gunneridae</taxon>
        <taxon>Pentapetalae</taxon>
        <taxon>asterids</taxon>
        <taxon>lamiids</taxon>
        <taxon>Solanales</taxon>
        <taxon>Solanaceae</taxon>
        <taxon>Solanoideae</taxon>
        <taxon>Solaneae</taxon>
        <taxon>Solanum</taxon>
        <taxon>Solanum subgen. Lycopersicon</taxon>
    </lineage>
</organism>